<dbReference type="AlphaFoldDB" id="A0A0F9RY39"/>
<proteinExistence type="predicted"/>
<name>A0A0F9RY39_9ZZZZ</name>
<accession>A0A0F9RY39</accession>
<protein>
    <submittedName>
        <fullName evidence="1">Uncharacterized protein</fullName>
    </submittedName>
</protein>
<reference evidence="1" key="1">
    <citation type="journal article" date="2015" name="Nature">
        <title>Complex archaea that bridge the gap between prokaryotes and eukaryotes.</title>
        <authorList>
            <person name="Spang A."/>
            <person name="Saw J.H."/>
            <person name="Jorgensen S.L."/>
            <person name="Zaremba-Niedzwiedzka K."/>
            <person name="Martijn J."/>
            <person name="Lind A.E."/>
            <person name="van Eijk R."/>
            <person name="Schleper C."/>
            <person name="Guy L."/>
            <person name="Ettema T.J."/>
        </authorList>
    </citation>
    <scope>NUCLEOTIDE SEQUENCE</scope>
</reference>
<comment type="caution">
    <text evidence="1">The sequence shown here is derived from an EMBL/GenBank/DDBJ whole genome shotgun (WGS) entry which is preliminary data.</text>
</comment>
<evidence type="ECO:0000313" key="1">
    <source>
        <dbReference type="EMBL" id="KKN61365.1"/>
    </source>
</evidence>
<sequence length="164" mass="18091">MGIFPTSFADQSIKYRIPYSMPGELIVDTGLTNVEFPAAAFLQNTELPFEIHAVKLVAAQDLNAAGQPFVPIADPAPSIDQFWRVRIRDTSKINAVITKNAQLVASLKSDLSGYWEWDYPYTIVNSEGFTISVDNLLTAPARLRAAITFIGYSLVIRPPSQTRG</sequence>
<organism evidence="1">
    <name type="scientific">marine sediment metagenome</name>
    <dbReference type="NCBI Taxonomy" id="412755"/>
    <lineage>
        <taxon>unclassified sequences</taxon>
        <taxon>metagenomes</taxon>
        <taxon>ecological metagenomes</taxon>
    </lineage>
</organism>
<dbReference type="EMBL" id="LAZR01000661">
    <property type="protein sequence ID" value="KKN61365.1"/>
    <property type="molecule type" value="Genomic_DNA"/>
</dbReference>
<gene>
    <name evidence="1" type="ORF">LCGC14_0522970</name>
</gene>